<sequence>MAGGAHVSSSALNIQRHLTSKKLTKIKLHILDSERRKKDNLMLLIKQNDEFDRLFGVITKKVTTMFRNREVSITPKDFTLGYYDEEGEMITMTDDDDWEIAKVCAGGEFSSDGTNVVSDIKLWMQLRREFDHL</sequence>
<proteinExistence type="predicted"/>
<evidence type="ECO:0000313" key="1">
    <source>
        <dbReference type="EMBL" id="KAJ1676915.1"/>
    </source>
</evidence>
<reference evidence="1" key="1">
    <citation type="submission" date="2022-06" db="EMBL/GenBank/DDBJ databases">
        <title>Phylogenomic reconstructions and comparative analyses of Kickxellomycotina fungi.</title>
        <authorList>
            <person name="Reynolds N.K."/>
            <person name="Stajich J.E."/>
            <person name="Barry K."/>
            <person name="Grigoriev I.V."/>
            <person name="Crous P."/>
            <person name="Smith M.E."/>
        </authorList>
    </citation>
    <scope>NUCLEOTIDE SEQUENCE</scope>
    <source>
        <strain evidence="1">RSA 2271</strain>
    </source>
</reference>
<keyword evidence="2" id="KW-1185">Reference proteome</keyword>
<evidence type="ECO:0000313" key="2">
    <source>
        <dbReference type="Proteomes" id="UP001145114"/>
    </source>
</evidence>
<organism evidence="1 2">
    <name type="scientific">Spiromyces aspiralis</name>
    <dbReference type="NCBI Taxonomy" id="68401"/>
    <lineage>
        <taxon>Eukaryota</taxon>
        <taxon>Fungi</taxon>
        <taxon>Fungi incertae sedis</taxon>
        <taxon>Zoopagomycota</taxon>
        <taxon>Kickxellomycotina</taxon>
        <taxon>Kickxellomycetes</taxon>
        <taxon>Kickxellales</taxon>
        <taxon>Kickxellaceae</taxon>
        <taxon>Spiromyces</taxon>
    </lineage>
</organism>
<accession>A0ACC1HNE5</accession>
<dbReference type="EMBL" id="JAMZIH010003290">
    <property type="protein sequence ID" value="KAJ1676915.1"/>
    <property type="molecule type" value="Genomic_DNA"/>
</dbReference>
<gene>
    <name evidence="1" type="ORF">EV182_007250</name>
</gene>
<protein>
    <submittedName>
        <fullName evidence="1">Uncharacterized protein</fullName>
    </submittedName>
</protein>
<comment type="caution">
    <text evidence="1">The sequence shown here is derived from an EMBL/GenBank/DDBJ whole genome shotgun (WGS) entry which is preliminary data.</text>
</comment>
<dbReference type="Proteomes" id="UP001145114">
    <property type="component" value="Unassembled WGS sequence"/>
</dbReference>
<name>A0ACC1HNE5_9FUNG</name>